<organism evidence="2 3">
    <name type="scientific">Nocardia farcinica</name>
    <dbReference type="NCBI Taxonomy" id="37329"/>
    <lineage>
        <taxon>Bacteria</taxon>
        <taxon>Bacillati</taxon>
        <taxon>Actinomycetota</taxon>
        <taxon>Actinomycetes</taxon>
        <taxon>Mycobacteriales</taxon>
        <taxon>Nocardiaceae</taxon>
        <taxon>Nocardia</taxon>
    </lineage>
</organism>
<dbReference type="EMBL" id="LN868939">
    <property type="protein sequence ID" value="CRY82644.1"/>
    <property type="molecule type" value="Genomic_DNA"/>
</dbReference>
<accession>A0A0H5P5Q5</accession>
<sequence length="191" mass="19340">MRNRLAVLVAVAAAVLVGCDDTGPAATPRTTTTTVAGALAEAPAPAPVDAQPKRGTASPDAALTVAGIRIGRQPGFDRIVFDLGGKGTPGWTVEYTDRAVQDGSGRELDIPGRSVLEVRITGSAYPFDSGVSPYAGPDPATDPDVPGIAVATPLVFEGVTQSFIGVDGDRPAFSVSALSGPTRLVIDIASS</sequence>
<reference evidence="3" key="1">
    <citation type="submission" date="2015-03" db="EMBL/GenBank/DDBJ databases">
        <authorList>
            <consortium name="Pathogen Informatics"/>
        </authorList>
    </citation>
    <scope>NUCLEOTIDE SEQUENCE [LARGE SCALE GENOMIC DNA]</scope>
    <source>
        <strain evidence="3">NCTC11134</strain>
        <plasmid evidence="3">2</plasmid>
    </source>
</reference>
<dbReference type="Proteomes" id="UP000057820">
    <property type="component" value="Plasmid 2"/>
</dbReference>
<dbReference type="PROSITE" id="PS51257">
    <property type="entry name" value="PROKAR_LIPOPROTEIN"/>
    <property type="match status" value="1"/>
</dbReference>
<dbReference type="Pfam" id="PF24837">
    <property type="entry name" value="AMIN-like"/>
    <property type="match status" value="1"/>
</dbReference>
<dbReference type="InterPro" id="IPR056303">
    <property type="entry name" value="AMIN-like"/>
</dbReference>
<keyword evidence="2" id="KW-0614">Plasmid</keyword>
<evidence type="ECO:0000313" key="3">
    <source>
        <dbReference type="Proteomes" id="UP000057820"/>
    </source>
</evidence>
<geneLocation type="plasmid" evidence="2">
    <name>2</name>
</geneLocation>
<gene>
    <name evidence="2" type="ORF">ERS450000_05077</name>
</gene>
<protein>
    <recommendedName>
        <fullName evidence="1">AMIN-like domain-containing protein</fullName>
    </recommendedName>
</protein>
<dbReference type="KEGG" id="nfr:ERS450000_05077"/>
<name>A0A0H5P5Q5_NOCFR</name>
<proteinExistence type="predicted"/>
<feature type="domain" description="AMIN-like" evidence="1">
    <location>
        <begin position="64"/>
        <end position="189"/>
    </location>
</feature>
<dbReference type="AlphaFoldDB" id="A0A0H5P5Q5"/>
<evidence type="ECO:0000313" key="2">
    <source>
        <dbReference type="EMBL" id="CRY82644.1"/>
    </source>
</evidence>
<evidence type="ECO:0000259" key="1">
    <source>
        <dbReference type="Pfam" id="PF24837"/>
    </source>
</evidence>
<dbReference type="RefSeq" id="WP_060594442.1">
    <property type="nucleotide sequence ID" value="NZ_CP031418.1"/>
</dbReference>